<dbReference type="Proteomes" id="UP001500604">
    <property type="component" value="Unassembled WGS sequence"/>
</dbReference>
<gene>
    <name evidence="1" type="ORF">GCM10023116_51410</name>
</gene>
<dbReference type="RefSeq" id="WP_345199546.1">
    <property type="nucleotide sequence ID" value="NZ_BAABFL010000481.1"/>
</dbReference>
<organism evidence="1 2">
    <name type="scientific">Kistimonas scapharcae</name>
    <dbReference type="NCBI Taxonomy" id="1036133"/>
    <lineage>
        <taxon>Bacteria</taxon>
        <taxon>Pseudomonadati</taxon>
        <taxon>Pseudomonadota</taxon>
        <taxon>Gammaproteobacteria</taxon>
        <taxon>Oceanospirillales</taxon>
        <taxon>Endozoicomonadaceae</taxon>
        <taxon>Kistimonas</taxon>
    </lineage>
</organism>
<evidence type="ECO:0000313" key="1">
    <source>
        <dbReference type="EMBL" id="GAA4652857.1"/>
    </source>
</evidence>
<protein>
    <submittedName>
        <fullName evidence="1">Uncharacterized protein</fullName>
    </submittedName>
</protein>
<keyword evidence="2" id="KW-1185">Reference proteome</keyword>
<proteinExistence type="predicted"/>
<reference evidence="2" key="1">
    <citation type="journal article" date="2019" name="Int. J. Syst. Evol. Microbiol.">
        <title>The Global Catalogue of Microorganisms (GCM) 10K type strain sequencing project: providing services to taxonomists for standard genome sequencing and annotation.</title>
        <authorList>
            <consortium name="The Broad Institute Genomics Platform"/>
            <consortium name="The Broad Institute Genome Sequencing Center for Infectious Disease"/>
            <person name="Wu L."/>
            <person name="Ma J."/>
        </authorList>
    </citation>
    <scope>NUCLEOTIDE SEQUENCE [LARGE SCALE GENOMIC DNA]</scope>
    <source>
        <strain evidence="2">JCM 17805</strain>
    </source>
</reference>
<name>A0ABP8VAD8_9GAMM</name>
<evidence type="ECO:0000313" key="2">
    <source>
        <dbReference type="Proteomes" id="UP001500604"/>
    </source>
</evidence>
<accession>A0ABP8VAD8</accession>
<dbReference type="EMBL" id="BAABFL010000481">
    <property type="protein sequence ID" value="GAA4652857.1"/>
    <property type="molecule type" value="Genomic_DNA"/>
</dbReference>
<sequence length="65" mass="7612">MSTQKSIFRIEKRLECYLKLQADLEKKSPPSRDEAIPNEEREIFLEGIQQGLRMALDMIEEDDNA</sequence>
<comment type="caution">
    <text evidence="1">The sequence shown here is derived from an EMBL/GenBank/DDBJ whole genome shotgun (WGS) entry which is preliminary data.</text>
</comment>